<name>A0A814UDD7_9BILA</name>
<organism evidence="2 3">
    <name type="scientific">Rotaria sordida</name>
    <dbReference type="NCBI Taxonomy" id="392033"/>
    <lineage>
        <taxon>Eukaryota</taxon>
        <taxon>Metazoa</taxon>
        <taxon>Spiralia</taxon>
        <taxon>Gnathifera</taxon>
        <taxon>Rotifera</taxon>
        <taxon>Eurotatoria</taxon>
        <taxon>Bdelloidea</taxon>
        <taxon>Philodinida</taxon>
        <taxon>Philodinidae</taxon>
        <taxon>Rotaria</taxon>
    </lineage>
</organism>
<accession>A0A814UDD7</accession>
<proteinExistence type="predicted"/>
<gene>
    <name evidence="2" type="ORF">RFH988_LOCUS23090</name>
</gene>
<keyword evidence="1" id="KW-1133">Transmembrane helix</keyword>
<dbReference type="OrthoDB" id="9835763at2759"/>
<comment type="caution">
    <text evidence="2">The sequence shown here is derived from an EMBL/GenBank/DDBJ whole genome shotgun (WGS) entry which is preliminary data.</text>
</comment>
<feature type="transmembrane region" description="Helical" evidence="1">
    <location>
        <begin position="52"/>
        <end position="70"/>
    </location>
</feature>
<keyword evidence="1" id="KW-0812">Transmembrane</keyword>
<protein>
    <submittedName>
        <fullName evidence="2">Uncharacterized protein</fullName>
    </submittedName>
</protein>
<evidence type="ECO:0000256" key="1">
    <source>
        <dbReference type="SAM" id="Phobius"/>
    </source>
</evidence>
<dbReference type="AlphaFoldDB" id="A0A814UDD7"/>
<evidence type="ECO:0000313" key="3">
    <source>
        <dbReference type="Proteomes" id="UP000663882"/>
    </source>
</evidence>
<feature type="transmembrane region" description="Helical" evidence="1">
    <location>
        <begin position="12"/>
        <end position="40"/>
    </location>
</feature>
<sequence length="96" mass="11380">MHIYNEFKSSFIIVAFLGYIFLVSGLIINFLQLCSCIIWPFSKELYRKMNRYLALGIWSHGFIFSYLIFLSPDIFYLKKKQNIPPDAARRALQFTQ</sequence>
<dbReference type="EMBL" id="CAJNOO010001579">
    <property type="protein sequence ID" value="CAF1173200.1"/>
    <property type="molecule type" value="Genomic_DNA"/>
</dbReference>
<dbReference type="Proteomes" id="UP000663882">
    <property type="component" value="Unassembled WGS sequence"/>
</dbReference>
<keyword evidence="1" id="KW-0472">Membrane</keyword>
<reference evidence="2" key="1">
    <citation type="submission" date="2021-02" db="EMBL/GenBank/DDBJ databases">
        <authorList>
            <person name="Nowell W R."/>
        </authorList>
    </citation>
    <scope>NUCLEOTIDE SEQUENCE</scope>
</reference>
<evidence type="ECO:0000313" key="2">
    <source>
        <dbReference type="EMBL" id="CAF1173200.1"/>
    </source>
</evidence>